<keyword evidence="2" id="KW-1185">Reference proteome</keyword>
<evidence type="ECO:0000313" key="1">
    <source>
        <dbReference type="EMBL" id="TXD93361.1"/>
    </source>
</evidence>
<sequence length="217" mass="23797">MLKIEMIKGTYLKVITLLLFTVSPLLAQENTQLNGRVSAPFLEEASIHLINTTQKTGTVNSDSGSYKILVRENDELLFSSVQYKNVTILITSEIIHNGVLDIVLVEDLNVLAEVNISNVALTGNINTDIAQIPIVRDLPVNFSIGDINNMTFESDIIDPQKAPLNLALGQRPGLPGADVIGIIELILSPILPDPKPPEIKLNLDKYKNNSDIIAHLR</sequence>
<dbReference type="AlphaFoldDB" id="A0A5C6ZTT2"/>
<proteinExistence type="predicted"/>
<organism evidence="1 2">
    <name type="scientific">Gillisia hiemivivida</name>
    <dbReference type="NCBI Taxonomy" id="291190"/>
    <lineage>
        <taxon>Bacteria</taxon>
        <taxon>Pseudomonadati</taxon>
        <taxon>Bacteroidota</taxon>
        <taxon>Flavobacteriia</taxon>
        <taxon>Flavobacteriales</taxon>
        <taxon>Flavobacteriaceae</taxon>
        <taxon>Gillisia</taxon>
    </lineage>
</organism>
<protein>
    <recommendedName>
        <fullName evidence="3">Carboxypeptidase-like regulatory domain-containing protein</fullName>
    </recommendedName>
</protein>
<comment type="caution">
    <text evidence="1">The sequence shown here is derived from an EMBL/GenBank/DDBJ whole genome shotgun (WGS) entry which is preliminary data.</text>
</comment>
<evidence type="ECO:0000313" key="2">
    <source>
        <dbReference type="Proteomes" id="UP000321367"/>
    </source>
</evidence>
<dbReference type="OrthoDB" id="1436952at2"/>
<dbReference type="Proteomes" id="UP000321367">
    <property type="component" value="Unassembled WGS sequence"/>
</dbReference>
<dbReference type="EMBL" id="VORY01000011">
    <property type="protein sequence ID" value="TXD93361.1"/>
    <property type="molecule type" value="Genomic_DNA"/>
</dbReference>
<reference evidence="1 2" key="1">
    <citation type="submission" date="2019-08" db="EMBL/GenBank/DDBJ databases">
        <title>Genome sequence of Gillisia hiemivivida IC154 (type strain).</title>
        <authorList>
            <person name="Bowman J.P."/>
        </authorList>
    </citation>
    <scope>NUCLEOTIDE SEQUENCE [LARGE SCALE GENOMIC DNA]</scope>
    <source>
        <strain evidence="1 2">IC154</strain>
    </source>
</reference>
<name>A0A5C6ZTT2_9FLAO</name>
<evidence type="ECO:0008006" key="3">
    <source>
        <dbReference type="Google" id="ProtNLM"/>
    </source>
</evidence>
<dbReference type="RefSeq" id="WP_146932659.1">
    <property type="nucleotide sequence ID" value="NZ_CBCSHZ010000014.1"/>
</dbReference>
<gene>
    <name evidence="1" type="ORF">ES724_10155</name>
</gene>
<accession>A0A5C6ZTT2</accession>